<reference evidence="4" key="1">
    <citation type="submission" date="2015-12" db="EMBL/GenBank/DDBJ databases">
        <authorList>
            <person name="Tikhonova T.V."/>
            <person name="Pavlov A.R."/>
            <person name="Beletsky A.V."/>
            <person name="Mardanov A.V."/>
            <person name="Sorokin D.Y."/>
            <person name="Ravin N.V."/>
            <person name="Popov V.O."/>
        </authorList>
    </citation>
    <scope>NUCLEOTIDE SEQUENCE</scope>
    <source>
        <strain evidence="4">DSM 14787</strain>
    </source>
</reference>
<evidence type="ECO:0000259" key="2">
    <source>
        <dbReference type="Pfam" id="PF04984"/>
    </source>
</evidence>
<protein>
    <submittedName>
        <fullName evidence="4">Phage tail sheath protein FI</fullName>
    </submittedName>
</protein>
<proteinExistence type="inferred from homology"/>
<keyword evidence="5" id="KW-1185">Reference proteome</keyword>
<evidence type="ECO:0000259" key="3">
    <source>
        <dbReference type="Pfam" id="PF17482"/>
    </source>
</evidence>
<feature type="domain" description="Tail sheath protein subtilisin-like" evidence="2">
    <location>
        <begin position="462"/>
        <end position="622"/>
    </location>
</feature>
<dbReference type="PANTHER" id="PTHR35861">
    <property type="match status" value="1"/>
</dbReference>
<dbReference type="PANTHER" id="PTHR35861:SF1">
    <property type="entry name" value="PHAGE TAIL SHEATH PROTEIN"/>
    <property type="match status" value="1"/>
</dbReference>
<dbReference type="OrthoDB" id="9767864at2"/>
<feature type="domain" description="Tail sheath protein C-terminal" evidence="3">
    <location>
        <begin position="623"/>
        <end position="728"/>
    </location>
</feature>
<dbReference type="Proteomes" id="UP000010809">
    <property type="component" value="Chromosome"/>
</dbReference>
<organism evidence="4 5">
    <name type="scientific">Thioalkalivibrio nitratireducens (strain DSM 14787 / UNIQEM 213 / ALEN2)</name>
    <dbReference type="NCBI Taxonomy" id="1255043"/>
    <lineage>
        <taxon>Bacteria</taxon>
        <taxon>Pseudomonadati</taxon>
        <taxon>Pseudomonadota</taxon>
        <taxon>Gammaproteobacteria</taxon>
        <taxon>Chromatiales</taxon>
        <taxon>Ectothiorhodospiraceae</taxon>
        <taxon>Thioalkalivibrio</taxon>
    </lineage>
</organism>
<comment type="similarity">
    <text evidence="1">Belongs to the myoviridae tail sheath protein family.</text>
</comment>
<dbReference type="Pfam" id="PF04984">
    <property type="entry name" value="Phage_sheath_1"/>
    <property type="match status" value="1"/>
</dbReference>
<sequence>MSQYLAPGVFVEEVSFRAKSIEGVGTSVAAIVGPTRTGPLRGKPEVVTSFGEFERIYGDSGDLSLGGTSVLNHTAVAARAFFDNGGKQLFVARTLAGINNTDADGGGSTAQLSTAADPGSVVTFRSRFPGAAGNYTLELHWRDSENLLRFQSATAPLADGELAYLEATGLPGDVRVGDIDDRAPDARFPIDVSGLVRRVGDHYVLVGNHAVIETADGVALAAADLRPEDAPDSDEGVLVAEVVVDAGEANVHFTRVHARSPASGALADGSFATLTLPEGIDVSGITGGTDWGGLTVLHGTLNANGTVFTVSPGVNPDVADVIELPLAALAGTPSAPSASVVLRNFDVDVRLGDADGRIVYSYGDVSTAPGGERSLSQVLSAEPERRYDRLTSPVACSLADGATGETIRAALYAMFAADALQPPPLSVEGPRYLIQMSGGSDGDVPSARDYAGAVDEVNGSTGLAALEDIEDISIVMTPAAAAHPDSHQAVVVEMQKHCRRMRYRIGIVDARQGMALSEIRDFASNFDDSRLALYYPWVVISDPRGLEEHITVPPAGFLAGIYANTDVTRGVHKAPANEPVIGALRFAQEVNRFQQELLNPAGINCLRSFPGRGHRVWGGRTLSSDPEWIYVNVRRYFLYLERSIDRSTQWVVFEPNGERLWANVRSSVEDFLYNEWFNGRLLGSSPKAAYFVRCDRSTMTQNDLDNGRLVCEVGVAALKPAEFVIFRIGQKTADA</sequence>
<evidence type="ECO:0000313" key="4">
    <source>
        <dbReference type="EMBL" id="AGA33803.1"/>
    </source>
</evidence>
<dbReference type="EMBL" id="CP003989">
    <property type="protein sequence ID" value="AGA33803.1"/>
    <property type="molecule type" value="Genomic_DNA"/>
</dbReference>
<evidence type="ECO:0000313" key="5">
    <source>
        <dbReference type="Proteomes" id="UP000010809"/>
    </source>
</evidence>
<dbReference type="HOGENOM" id="CLU_009303_1_0_6"/>
<dbReference type="PATRIC" id="fig|1255043.3.peg.2167"/>
<accession>L0DXN4</accession>
<name>L0DXN4_THIND</name>
<dbReference type="AlphaFoldDB" id="L0DXN4"/>
<evidence type="ECO:0000256" key="1">
    <source>
        <dbReference type="ARBA" id="ARBA00008005"/>
    </source>
</evidence>
<dbReference type="InterPro" id="IPR035089">
    <property type="entry name" value="Phage_sheath_subtilisin"/>
</dbReference>
<dbReference type="RefSeq" id="WP_015258926.1">
    <property type="nucleotide sequence ID" value="NC_019902.2"/>
</dbReference>
<dbReference type="STRING" id="1255043.TVNIR_2147"/>
<dbReference type="Pfam" id="PF17482">
    <property type="entry name" value="Phage_sheath_1C"/>
    <property type="match status" value="1"/>
</dbReference>
<dbReference type="InterPro" id="IPR052042">
    <property type="entry name" value="Tail_sheath_structural"/>
</dbReference>
<dbReference type="Gene3D" id="3.40.50.11780">
    <property type="match status" value="2"/>
</dbReference>
<dbReference type="KEGG" id="tni:TVNIR_2147"/>
<gene>
    <name evidence="4" type="ordered locus">TVNIR_2147</name>
</gene>
<dbReference type="eggNOG" id="COG3497">
    <property type="taxonomic scope" value="Bacteria"/>
</dbReference>
<dbReference type="InterPro" id="IPR020287">
    <property type="entry name" value="Tail_sheath_C"/>
</dbReference>